<organism evidence="9 10">
    <name type="scientific">Sedimenticola thiotaurini</name>
    <dbReference type="NCBI Taxonomy" id="1543721"/>
    <lineage>
        <taxon>Bacteria</taxon>
        <taxon>Pseudomonadati</taxon>
        <taxon>Pseudomonadota</taxon>
        <taxon>Gammaproteobacteria</taxon>
        <taxon>Chromatiales</taxon>
        <taxon>Sedimenticolaceae</taxon>
        <taxon>Sedimenticola</taxon>
    </lineage>
</organism>
<dbReference type="InterPro" id="IPR014721">
    <property type="entry name" value="Ribsml_uS5_D2-typ_fold_subgr"/>
</dbReference>
<dbReference type="AlphaFoldDB" id="A0A0F7K2H3"/>
<dbReference type="GO" id="GO:0000049">
    <property type="term" value="F:tRNA binding"/>
    <property type="evidence" value="ECO:0007669"/>
    <property type="project" value="UniProtKB-UniRule"/>
</dbReference>
<dbReference type="GO" id="GO:0030677">
    <property type="term" value="C:ribonuclease P complex"/>
    <property type="evidence" value="ECO:0007669"/>
    <property type="project" value="TreeGrafter"/>
</dbReference>
<dbReference type="SUPFAM" id="SSF54211">
    <property type="entry name" value="Ribosomal protein S5 domain 2-like"/>
    <property type="match status" value="1"/>
</dbReference>
<proteinExistence type="inferred from homology"/>
<comment type="catalytic activity">
    <reaction evidence="7">
        <text>Endonucleolytic cleavage of RNA, removing 5'-extranucleotides from tRNA precursor.</text>
        <dbReference type="EC" id="3.1.26.5"/>
    </reaction>
</comment>
<dbReference type="HAMAP" id="MF_00227">
    <property type="entry name" value="RNase_P"/>
    <property type="match status" value="1"/>
</dbReference>
<evidence type="ECO:0000256" key="2">
    <source>
        <dbReference type="ARBA" id="ARBA00022694"/>
    </source>
</evidence>
<evidence type="ECO:0000256" key="7">
    <source>
        <dbReference type="HAMAP-Rule" id="MF_00227"/>
    </source>
</evidence>
<dbReference type="EMBL" id="CP011412">
    <property type="protein sequence ID" value="AKH21108.1"/>
    <property type="molecule type" value="Genomic_DNA"/>
</dbReference>
<evidence type="ECO:0000256" key="3">
    <source>
        <dbReference type="ARBA" id="ARBA00022722"/>
    </source>
</evidence>
<dbReference type="GO" id="GO:0004526">
    <property type="term" value="F:ribonuclease P activity"/>
    <property type="evidence" value="ECO:0007669"/>
    <property type="project" value="UniProtKB-UniRule"/>
</dbReference>
<dbReference type="KEGG" id="seds:AAY24_12915"/>
<evidence type="ECO:0000256" key="4">
    <source>
        <dbReference type="ARBA" id="ARBA00022759"/>
    </source>
</evidence>
<sequence length="129" mass="14736">MKSGTALQDRKASFGRDLRLLKPAQFKRVFQNSRRSSDRCFTVLFRANGKSNARLGTAVAKKILKRAVDRNRVKRLIRESFRHQQHDLAGLDLVVLCARGIDLSNKHQLRDSLDRHWKKAVQAISTVGN</sequence>
<evidence type="ECO:0000313" key="10">
    <source>
        <dbReference type="Proteomes" id="UP000034410"/>
    </source>
</evidence>
<evidence type="ECO:0000313" key="9">
    <source>
        <dbReference type="EMBL" id="AKH21108.1"/>
    </source>
</evidence>
<comment type="function">
    <text evidence="1 7">RNaseP catalyzes the removal of the 5'-leader sequence from pre-tRNA to produce the mature 5'-terminus. It can also cleave other RNA substrates such as 4.5S RNA. The protein component plays an auxiliary but essential role in vivo by binding to the 5'-leader sequence and broadening the substrate specificity of the ribozyme.</text>
</comment>
<comment type="similarity">
    <text evidence="7">Belongs to the RnpA family.</text>
</comment>
<evidence type="ECO:0000256" key="8">
    <source>
        <dbReference type="NCBIfam" id="TIGR00188"/>
    </source>
</evidence>
<protein>
    <recommendedName>
        <fullName evidence="7 8">Ribonuclease P protein component</fullName>
        <shortName evidence="7">RNase P protein</shortName>
        <shortName evidence="7">RNaseP protein</shortName>
        <ecNumber evidence="7 8">3.1.26.5</ecNumber>
    </recommendedName>
    <alternativeName>
        <fullName evidence="7">Protein C5</fullName>
    </alternativeName>
</protein>
<dbReference type="GO" id="GO:0042781">
    <property type="term" value="F:3'-tRNA processing endoribonuclease activity"/>
    <property type="evidence" value="ECO:0007669"/>
    <property type="project" value="TreeGrafter"/>
</dbReference>
<gene>
    <name evidence="7" type="primary">rnpA</name>
    <name evidence="9" type="ORF">AAY24_12915</name>
</gene>
<evidence type="ECO:0000256" key="5">
    <source>
        <dbReference type="ARBA" id="ARBA00022801"/>
    </source>
</evidence>
<dbReference type="Gene3D" id="3.30.230.10">
    <property type="match status" value="1"/>
</dbReference>
<dbReference type="InterPro" id="IPR020568">
    <property type="entry name" value="Ribosomal_Su5_D2-typ_SF"/>
</dbReference>
<dbReference type="InterPro" id="IPR020539">
    <property type="entry name" value="RNase_P_CS"/>
</dbReference>
<keyword evidence="2 7" id="KW-0819">tRNA processing</keyword>
<keyword evidence="5 7" id="KW-0378">Hydrolase</keyword>
<evidence type="ECO:0000256" key="1">
    <source>
        <dbReference type="ARBA" id="ARBA00002663"/>
    </source>
</evidence>
<keyword evidence="3 7" id="KW-0540">Nuclease</keyword>
<dbReference type="InterPro" id="IPR000100">
    <property type="entry name" value="RNase_P"/>
</dbReference>
<keyword evidence="6 7" id="KW-0694">RNA-binding</keyword>
<keyword evidence="10" id="KW-1185">Reference proteome</keyword>
<keyword evidence="4 7" id="KW-0255">Endonuclease</keyword>
<dbReference type="Pfam" id="PF00825">
    <property type="entry name" value="Ribonuclease_P"/>
    <property type="match status" value="1"/>
</dbReference>
<dbReference type="PROSITE" id="PS00648">
    <property type="entry name" value="RIBONUCLEASE_P"/>
    <property type="match status" value="1"/>
</dbReference>
<reference evidence="9 10" key="1">
    <citation type="journal article" date="2015" name="Genome Announc.">
        <title>Complete Genome Sequence of Sedimenticola thiotaurini Strain SIP-G1, a Polyphosphate- and Polyhydroxyalkanoate-Accumulating Sulfur-Oxidizing Gammaproteobacterium Isolated from Salt Marsh Sediments.</title>
        <authorList>
            <person name="Flood B.E."/>
            <person name="Jones D.S."/>
            <person name="Bailey J.V."/>
        </authorList>
    </citation>
    <scope>NUCLEOTIDE SEQUENCE [LARGE SCALE GENOMIC DNA]</scope>
    <source>
        <strain evidence="9 10">SIP-G1</strain>
    </source>
</reference>
<name>A0A0F7K2H3_9GAMM</name>
<evidence type="ECO:0000256" key="6">
    <source>
        <dbReference type="ARBA" id="ARBA00022884"/>
    </source>
</evidence>
<dbReference type="PATRIC" id="fig|1543721.4.peg.2670"/>
<dbReference type="PANTHER" id="PTHR33992">
    <property type="entry name" value="RIBONUCLEASE P PROTEIN COMPONENT"/>
    <property type="match status" value="1"/>
</dbReference>
<dbReference type="EC" id="3.1.26.5" evidence="7 8"/>
<comment type="subunit">
    <text evidence="7">Consists of a catalytic RNA component (M1 or rnpB) and a protein subunit.</text>
</comment>
<dbReference type="NCBIfam" id="TIGR00188">
    <property type="entry name" value="rnpA"/>
    <property type="match status" value="1"/>
</dbReference>
<accession>A0A0F7K2H3</accession>
<dbReference type="Proteomes" id="UP000034410">
    <property type="component" value="Chromosome"/>
</dbReference>
<dbReference type="GO" id="GO:0001682">
    <property type="term" value="P:tRNA 5'-leader removal"/>
    <property type="evidence" value="ECO:0007669"/>
    <property type="project" value="UniProtKB-UniRule"/>
</dbReference>
<dbReference type="PANTHER" id="PTHR33992:SF1">
    <property type="entry name" value="RIBONUCLEASE P PROTEIN COMPONENT"/>
    <property type="match status" value="1"/>
</dbReference>